<evidence type="ECO:0000256" key="2">
    <source>
        <dbReference type="ARBA" id="ARBA00011814"/>
    </source>
</evidence>
<dbReference type="GeneID" id="6752010"/>
<dbReference type="Pfam" id="PF03364">
    <property type="entry name" value="Polyketide_cyc"/>
    <property type="match status" value="1"/>
</dbReference>
<dbReference type="eggNOG" id="KOG3177">
    <property type="taxonomic scope" value="Eukaryota"/>
</dbReference>
<dbReference type="InterPro" id="IPR023393">
    <property type="entry name" value="START-like_dom_sf"/>
</dbReference>
<evidence type="ECO:0000256" key="1">
    <source>
        <dbReference type="ARBA" id="ARBA00006885"/>
    </source>
</evidence>
<comment type="similarity">
    <text evidence="1">Belongs to the COQ10 family.</text>
</comment>
<comment type="subunit">
    <text evidence="2">Interacts with coenzyme Q.</text>
</comment>
<organism evidence="5 6">
    <name type="scientific">Trichoplax adhaerens</name>
    <name type="common">Trichoplax reptans</name>
    <dbReference type="NCBI Taxonomy" id="10228"/>
    <lineage>
        <taxon>Eukaryota</taxon>
        <taxon>Metazoa</taxon>
        <taxon>Placozoa</taxon>
        <taxon>Uniplacotomia</taxon>
        <taxon>Trichoplacea</taxon>
        <taxon>Trichoplacidae</taxon>
        <taxon>Trichoplax</taxon>
    </lineage>
</organism>
<dbReference type="PhylomeDB" id="B3RR14"/>
<dbReference type="SUPFAM" id="SSF55961">
    <property type="entry name" value="Bet v1-like"/>
    <property type="match status" value="1"/>
</dbReference>
<protein>
    <recommendedName>
        <fullName evidence="4">Coenzyme Q-binding protein COQ10 START domain-containing protein</fullName>
    </recommendedName>
</protein>
<dbReference type="InterPro" id="IPR044996">
    <property type="entry name" value="COQ10-like"/>
</dbReference>
<feature type="domain" description="Coenzyme Q-binding protein COQ10 START" evidence="4">
    <location>
        <begin position="1"/>
        <end position="127"/>
    </location>
</feature>
<dbReference type="PANTHER" id="PTHR12901:SF10">
    <property type="entry name" value="COENZYME Q-BINDING PROTEIN COQ10, MITOCHONDRIAL"/>
    <property type="match status" value="1"/>
</dbReference>
<dbReference type="STRING" id="10228.B3RR14"/>
<dbReference type="GO" id="GO:0005739">
    <property type="term" value="C:mitochondrion"/>
    <property type="evidence" value="ECO:0000318"/>
    <property type="project" value="GO_Central"/>
</dbReference>
<dbReference type="KEGG" id="tad:TRIADDRAFT_22596"/>
<comment type="function">
    <text evidence="3">Required for the function of coenzyme Q in the respiratory chain. May serve as a chaperone or may be involved in the transport of Q6 from its site of synthesis to the catalytic sites of the respiratory complexes.</text>
</comment>
<dbReference type="Proteomes" id="UP000009022">
    <property type="component" value="Unassembled WGS sequence"/>
</dbReference>
<dbReference type="FunCoup" id="B3RR14">
    <property type="interactions" value="492"/>
</dbReference>
<evidence type="ECO:0000259" key="4">
    <source>
        <dbReference type="Pfam" id="PF03364"/>
    </source>
</evidence>
<dbReference type="Gene3D" id="3.30.530.20">
    <property type="match status" value="1"/>
</dbReference>
<dbReference type="AlphaFoldDB" id="B3RR14"/>
<dbReference type="EMBL" id="DS985243">
    <property type="protein sequence ID" value="EDV26261.1"/>
    <property type="molecule type" value="Genomic_DNA"/>
</dbReference>
<evidence type="ECO:0000313" key="5">
    <source>
        <dbReference type="EMBL" id="EDV26261.1"/>
    </source>
</evidence>
<evidence type="ECO:0000313" key="6">
    <source>
        <dbReference type="Proteomes" id="UP000009022"/>
    </source>
</evidence>
<dbReference type="GO" id="GO:0045333">
    <property type="term" value="P:cellular respiration"/>
    <property type="evidence" value="ECO:0007669"/>
    <property type="project" value="InterPro"/>
</dbReference>
<dbReference type="CTD" id="6752010"/>
<dbReference type="InterPro" id="IPR005031">
    <property type="entry name" value="COQ10_START"/>
</dbReference>
<dbReference type="CDD" id="cd07813">
    <property type="entry name" value="COQ10p_like"/>
    <property type="match status" value="1"/>
</dbReference>
<dbReference type="PANTHER" id="PTHR12901">
    <property type="entry name" value="SPERM PROTEIN HOMOLOG"/>
    <property type="match status" value="1"/>
</dbReference>
<dbReference type="RefSeq" id="XP_002110257.1">
    <property type="nucleotide sequence ID" value="XM_002110221.1"/>
</dbReference>
<dbReference type="OMA" id="ELITTWH"/>
<reference evidence="5 6" key="1">
    <citation type="journal article" date="2008" name="Nature">
        <title>The Trichoplax genome and the nature of placozoans.</title>
        <authorList>
            <person name="Srivastava M."/>
            <person name="Begovic E."/>
            <person name="Chapman J."/>
            <person name="Putnam N.H."/>
            <person name="Hellsten U."/>
            <person name="Kawashima T."/>
            <person name="Kuo A."/>
            <person name="Mitros T."/>
            <person name="Salamov A."/>
            <person name="Carpenter M.L."/>
            <person name="Signorovitch A.Y."/>
            <person name="Moreno M.A."/>
            <person name="Kamm K."/>
            <person name="Grimwood J."/>
            <person name="Schmutz J."/>
            <person name="Shapiro H."/>
            <person name="Grigoriev I.V."/>
            <person name="Buss L.W."/>
            <person name="Schierwater B."/>
            <person name="Dellaporta S.L."/>
            <person name="Rokhsar D.S."/>
        </authorList>
    </citation>
    <scope>NUCLEOTIDE SEQUENCE [LARGE SCALE GENOMIC DNA]</scope>
    <source>
        <strain evidence="5 6">Grell-BS-1999</strain>
    </source>
</reference>
<keyword evidence="6" id="KW-1185">Reference proteome</keyword>
<dbReference type="GO" id="GO:0048039">
    <property type="term" value="F:ubiquinone binding"/>
    <property type="evidence" value="ECO:0007669"/>
    <property type="project" value="InterPro"/>
</dbReference>
<dbReference type="OrthoDB" id="292693at2759"/>
<proteinExistence type="inferred from homology"/>
<accession>B3RR14</accession>
<dbReference type="HOGENOM" id="CLU_079653_2_1_1"/>
<feature type="non-terminal residue" evidence="5">
    <location>
        <position position="1"/>
    </location>
</feature>
<gene>
    <name evidence="5" type="ORF">TRIADDRAFT_22596</name>
</gene>
<name>B3RR14_TRIAD</name>
<dbReference type="InParanoid" id="B3RR14"/>
<evidence type="ECO:0000256" key="3">
    <source>
        <dbReference type="ARBA" id="ARBA00024947"/>
    </source>
</evidence>
<sequence length="153" mass="17479">YSADEVFQVVADVTDYAEFIPWCRSSKVVRPIPNGFLATLEVGFPPISETYTSVVTLIRPTLARAVCKDGRLFKHLETTWRFSPGLANNPNTCFLEFEIIFEFNSSIHNQLSGLFFEDIVKKMISAFDKRCHEIHGPDRHIPLADPIYRITNI</sequence>